<dbReference type="GO" id="GO:0005739">
    <property type="term" value="C:mitochondrion"/>
    <property type="evidence" value="ECO:0007669"/>
    <property type="project" value="TreeGrafter"/>
</dbReference>
<feature type="domain" description="Lipoyl-binding" evidence="6">
    <location>
        <begin position="114"/>
        <end position="190"/>
    </location>
</feature>
<dbReference type="InterPro" id="IPR004167">
    <property type="entry name" value="PSBD"/>
</dbReference>
<feature type="compositionally biased region" description="Basic and acidic residues" evidence="5">
    <location>
        <begin position="208"/>
        <end position="226"/>
    </location>
</feature>
<dbReference type="SUPFAM" id="SSF47005">
    <property type="entry name" value="Peripheral subunit-binding domain of 2-oxo acid dehydrogenase complex"/>
    <property type="match status" value="1"/>
</dbReference>
<dbReference type="PANTHER" id="PTHR23151">
    <property type="entry name" value="DIHYDROLIPOAMIDE ACETYL/SUCCINYL-TRANSFERASE-RELATED"/>
    <property type="match status" value="1"/>
</dbReference>
<keyword evidence="2 4" id="KW-0450">Lipoyl</keyword>
<dbReference type="SUPFAM" id="SSF51230">
    <property type="entry name" value="Single hybrid motif"/>
    <property type="match status" value="2"/>
</dbReference>
<name>A0A5C7GXX2_9ROSI</name>
<dbReference type="InterPro" id="IPR011053">
    <property type="entry name" value="Single_hybrid_motif"/>
</dbReference>
<gene>
    <name evidence="8" type="ORF">EZV62_025254</name>
</gene>
<comment type="caution">
    <text evidence="8">The sequence shown here is derived from an EMBL/GenBank/DDBJ whole genome shotgun (WGS) entry which is preliminary data.</text>
</comment>
<keyword evidence="3" id="KW-0809">Transit peptide</keyword>
<dbReference type="EC" id="2.3.1.-" evidence="4"/>
<dbReference type="OrthoDB" id="537444at2759"/>
<accession>A0A5C7GXX2</accession>
<dbReference type="Proteomes" id="UP000323000">
    <property type="component" value="Chromosome 12"/>
</dbReference>
<dbReference type="Pfam" id="PF00364">
    <property type="entry name" value="Biotin_lipoyl"/>
    <property type="match status" value="2"/>
</dbReference>
<dbReference type="InterPro" id="IPR000089">
    <property type="entry name" value="Biotin_lipoyl"/>
</dbReference>
<dbReference type="PANTHER" id="PTHR23151:SF90">
    <property type="entry name" value="DIHYDROLIPOYLLYSINE-RESIDUE ACETYLTRANSFERASE COMPONENT OF PYRUVATE DEHYDROGENASE COMPLEX, MITOCHONDRIAL-RELATED"/>
    <property type="match status" value="1"/>
</dbReference>
<dbReference type="PROSITE" id="PS51826">
    <property type="entry name" value="PSBD"/>
    <property type="match status" value="1"/>
</dbReference>
<reference evidence="9" key="1">
    <citation type="journal article" date="2019" name="Gigascience">
        <title>De novo genome assembly of the endangered Acer yangbiense, a plant species with extremely small populations endemic to Yunnan Province, China.</title>
        <authorList>
            <person name="Yang J."/>
            <person name="Wariss H.M."/>
            <person name="Tao L."/>
            <person name="Zhang R."/>
            <person name="Yun Q."/>
            <person name="Hollingsworth P."/>
            <person name="Dao Z."/>
            <person name="Luo G."/>
            <person name="Guo H."/>
            <person name="Ma Y."/>
            <person name="Sun W."/>
        </authorList>
    </citation>
    <scope>NUCLEOTIDE SEQUENCE [LARGE SCALE GENOMIC DNA]</scope>
    <source>
        <strain evidence="9">cv. Malutang</strain>
    </source>
</reference>
<evidence type="ECO:0000256" key="4">
    <source>
        <dbReference type="RuleBase" id="RU003423"/>
    </source>
</evidence>
<keyword evidence="4" id="KW-0808">Transferase</keyword>
<feature type="compositionally biased region" description="Basic and acidic residues" evidence="5">
    <location>
        <begin position="336"/>
        <end position="352"/>
    </location>
</feature>
<evidence type="ECO:0000313" key="8">
    <source>
        <dbReference type="EMBL" id="TXG49379.1"/>
    </source>
</evidence>
<dbReference type="InterPro" id="IPR003016">
    <property type="entry name" value="2-oxoA_DH_lipoyl-BS"/>
</dbReference>
<dbReference type="GO" id="GO:0006086">
    <property type="term" value="P:pyruvate decarboxylation to acetyl-CoA"/>
    <property type="evidence" value="ECO:0007669"/>
    <property type="project" value="InterPro"/>
</dbReference>
<dbReference type="PROSITE" id="PS50968">
    <property type="entry name" value="BIOTINYL_LIPOYL"/>
    <property type="match status" value="2"/>
</dbReference>
<evidence type="ECO:0000256" key="3">
    <source>
        <dbReference type="ARBA" id="ARBA00022946"/>
    </source>
</evidence>
<dbReference type="Gene3D" id="3.30.559.10">
    <property type="entry name" value="Chloramphenicol acetyltransferase-like domain"/>
    <property type="match status" value="1"/>
</dbReference>
<dbReference type="GO" id="GO:0016746">
    <property type="term" value="F:acyltransferase activity"/>
    <property type="evidence" value="ECO:0007669"/>
    <property type="project" value="UniProtKB-KW"/>
</dbReference>
<feature type="region of interest" description="Disordered" evidence="5">
    <location>
        <begin position="199"/>
        <end position="232"/>
    </location>
</feature>
<dbReference type="EMBL" id="VAHF01000012">
    <property type="protein sequence ID" value="TXG49379.1"/>
    <property type="molecule type" value="Genomic_DNA"/>
</dbReference>
<dbReference type="InterPro" id="IPR001078">
    <property type="entry name" value="2-oxoacid_DH_actylTfrase"/>
</dbReference>
<feature type="region of interest" description="Disordered" evidence="5">
    <location>
        <begin position="332"/>
        <end position="355"/>
    </location>
</feature>
<dbReference type="FunFam" id="3.30.559.10:FF:000003">
    <property type="entry name" value="Acetyltransferase component of pyruvate dehydrogenase complex"/>
    <property type="match status" value="1"/>
</dbReference>
<dbReference type="AlphaFoldDB" id="A0A5C7GXX2"/>
<organism evidence="8 9">
    <name type="scientific">Acer yangbiense</name>
    <dbReference type="NCBI Taxonomy" id="1000413"/>
    <lineage>
        <taxon>Eukaryota</taxon>
        <taxon>Viridiplantae</taxon>
        <taxon>Streptophyta</taxon>
        <taxon>Embryophyta</taxon>
        <taxon>Tracheophyta</taxon>
        <taxon>Spermatophyta</taxon>
        <taxon>Magnoliopsida</taxon>
        <taxon>eudicotyledons</taxon>
        <taxon>Gunneridae</taxon>
        <taxon>Pentapetalae</taxon>
        <taxon>rosids</taxon>
        <taxon>malvids</taxon>
        <taxon>Sapindales</taxon>
        <taxon>Sapindaceae</taxon>
        <taxon>Hippocastanoideae</taxon>
        <taxon>Acereae</taxon>
        <taxon>Acer</taxon>
    </lineage>
</organism>
<feature type="domain" description="Lipoyl-binding" evidence="6">
    <location>
        <begin position="241"/>
        <end position="317"/>
    </location>
</feature>
<feature type="compositionally biased region" description="Polar residues" evidence="5">
    <location>
        <begin position="415"/>
        <end position="442"/>
    </location>
</feature>
<dbReference type="CDD" id="cd06849">
    <property type="entry name" value="lipoyl_domain"/>
    <property type="match status" value="2"/>
</dbReference>
<protein>
    <recommendedName>
        <fullName evidence="4">Dihydrolipoamide acetyltransferase component of pyruvate dehydrogenase complex</fullName>
        <ecNumber evidence="4">2.3.1.-</ecNumber>
    </recommendedName>
</protein>
<dbReference type="SUPFAM" id="SSF52777">
    <property type="entry name" value="CoA-dependent acyltransferases"/>
    <property type="match status" value="1"/>
</dbReference>
<dbReference type="Pfam" id="PF02817">
    <property type="entry name" value="E3_binding"/>
    <property type="match status" value="1"/>
</dbReference>
<feature type="region of interest" description="Disordered" evidence="5">
    <location>
        <begin position="36"/>
        <end position="68"/>
    </location>
</feature>
<comment type="cofactor">
    <cofactor evidence="4">
        <name>(R)-lipoate</name>
        <dbReference type="ChEBI" id="CHEBI:83088"/>
    </cofactor>
</comment>
<feature type="compositionally biased region" description="Low complexity" evidence="5">
    <location>
        <begin position="399"/>
        <end position="408"/>
    </location>
</feature>
<dbReference type="PROSITE" id="PS00189">
    <property type="entry name" value="LIPOYL"/>
    <property type="match status" value="2"/>
</dbReference>
<comment type="similarity">
    <text evidence="1 4">Belongs to the 2-oxoacid dehydrogenase family.</text>
</comment>
<dbReference type="Gene3D" id="4.10.320.10">
    <property type="entry name" value="E3-binding domain"/>
    <property type="match status" value="1"/>
</dbReference>
<proteinExistence type="inferred from homology"/>
<evidence type="ECO:0000259" key="7">
    <source>
        <dbReference type="PROSITE" id="PS51826"/>
    </source>
</evidence>
<dbReference type="Pfam" id="PF00198">
    <property type="entry name" value="2-oxoacid_dh"/>
    <property type="match status" value="1"/>
</dbReference>
<evidence type="ECO:0000256" key="1">
    <source>
        <dbReference type="ARBA" id="ARBA00007317"/>
    </source>
</evidence>
<dbReference type="InterPro" id="IPR036625">
    <property type="entry name" value="E3-bd_dom_sf"/>
</dbReference>
<dbReference type="GO" id="GO:0045254">
    <property type="term" value="C:pyruvate dehydrogenase complex"/>
    <property type="evidence" value="ECO:0007669"/>
    <property type="project" value="InterPro"/>
</dbReference>
<feature type="region of interest" description="Disordered" evidence="5">
    <location>
        <begin position="399"/>
        <end position="442"/>
    </location>
</feature>
<dbReference type="FunFam" id="2.40.50.100:FF:000010">
    <property type="entry name" value="Acetyltransferase component of pyruvate dehydrogenase complex"/>
    <property type="match status" value="2"/>
</dbReference>
<feature type="domain" description="Peripheral subunit-binding (PSBD)" evidence="7">
    <location>
        <begin position="359"/>
        <end position="396"/>
    </location>
</feature>
<dbReference type="InterPro" id="IPR045257">
    <property type="entry name" value="E2/Pdx1"/>
</dbReference>
<evidence type="ECO:0000256" key="2">
    <source>
        <dbReference type="ARBA" id="ARBA00022823"/>
    </source>
</evidence>
<evidence type="ECO:0000256" key="5">
    <source>
        <dbReference type="SAM" id="MobiDB-lite"/>
    </source>
</evidence>
<keyword evidence="4" id="KW-0012">Acyltransferase</keyword>
<keyword evidence="9" id="KW-1185">Reference proteome</keyword>
<evidence type="ECO:0000313" key="9">
    <source>
        <dbReference type="Proteomes" id="UP000323000"/>
    </source>
</evidence>
<dbReference type="Gene3D" id="2.40.50.100">
    <property type="match status" value="2"/>
</dbReference>
<dbReference type="InterPro" id="IPR023213">
    <property type="entry name" value="CAT-like_dom_sf"/>
</dbReference>
<sequence>MDQVQEGRSVWLAKKHGPDQVRSAKEAFRTKSGTVACRGPSYRMPVSRTGPDRPATARGSDGTSSRRNTVVDVNGNLLSRPASLTVFTGVDDNSSKLKIQIGVRHFSSAGPPSHAVLGMPALSPTMNQGNIAKWRKKEGEKIEVGDVLCEIETDKATLEFESLEEGFLAKILVPEGTKDVPVGQPIAITVEDIDDIKNIPADVGGGSDVKEKMPAHQDVKKEETTHETSSVKINTSELPPHIVVEMPALSPTMNQGNIAKWRKNEGDKIEVGDVICEIETDKATLEFECLEEGYLAKILAPEGSKDVAVGQPIAVTVEDPDDIETVKNSFISGSEVKGETQTHHDSKHENRVQKGSFTKISPSAKLLILEYGLDTSSLKASGPYGTLLKGDVLSAIKSGKLSPKSSSPAEKISPSPRSHTQTSTVASPGSKSQSQQSDSFEDLPNTQIRKIIAKRLLESKQNTPHLYLSSDVILDPLLSFRKELKEKHDIKVSVNDIVIKAVAVALKNVPGANAYWNTEKGEIVLCDSIDISIAVATEKGLMTPIIRNADQKSISAISLEVKELAQKARTGKLAPNEFQGGTFSISNLGMFPVDNFCAIINPPQAGILAVGRGNKVVEPVIGEDGNEMPAVVTKMNLTLSADHRVFDGKGGGAFLSALCSNFSDTRRLLL</sequence>
<evidence type="ECO:0000259" key="6">
    <source>
        <dbReference type="PROSITE" id="PS50968"/>
    </source>
</evidence>